<sequence>MEARGFQHLLLRQILAFSLDPEANANTSITSGGQDTCRLLEAHDVKVHVTYGEARRLGFRTINAIFAWNSGFTLEYAATLWLVVSSEAVLAHPVNSNSHSLRRRRGHGPNAS</sequence>
<keyword evidence="2" id="KW-1185">Reference proteome</keyword>
<organism evidence="1 2">
    <name type="scientific">Colletotrichum orbiculare (strain 104-T / ATCC 96160 / CBS 514.97 / LARS 414 / MAFF 240422)</name>
    <name type="common">Cucumber anthracnose fungus</name>
    <name type="synonym">Colletotrichum lagenarium</name>
    <dbReference type="NCBI Taxonomy" id="1213857"/>
    <lineage>
        <taxon>Eukaryota</taxon>
        <taxon>Fungi</taxon>
        <taxon>Dikarya</taxon>
        <taxon>Ascomycota</taxon>
        <taxon>Pezizomycotina</taxon>
        <taxon>Sordariomycetes</taxon>
        <taxon>Hypocreomycetidae</taxon>
        <taxon>Glomerellales</taxon>
        <taxon>Glomerellaceae</taxon>
        <taxon>Colletotrichum</taxon>
        <taxon>Colletotrichum orbiculare species complex</taxon>
    </lineage>
</organism>
<gene>
    <name evidence="1" type="ORF">Cob_v012855</name>
</gene>
<protein>
    <submittedName>
        <fullName evidence="1">Uncharacterized protein</fullName>
    </submittedName>
</protein>
<reference evidence="2" key="1">
    <citation type="journal article" date="2013" name="New Phytol.">
        <title>Comparative genomic and transcriptomic analyses reveal the hemibiotrophic stage shift of Colletotrichum fungi.</title>
        <authorList>
            <person name="Gan P."/>
            <person name="Ikeda K."/>
            <person name="Irieda H."/>
            <person name="Narusaka M."/>
            <person name="O'Connell R.J."/>
            <person name="Narusaka Y."/>
            <person name="Takano Y."/>
            <person name="Kubo Y."/>
            <person name="Shirasu K."/>
        </authorList>
    </citation>
    <scope>NUCLEOTIDE SEQUENCE [LARGE SCALE GENOMIC DNA]</scope>
    <source>
        <strain evidence="2">104-T / ATCC 96160 / CBS 514.97 / LARS 414 / MAFF 240422</strain>
    </source>
</reference>
<evidence type="ECO:0000313" key="2">
    <source>
        <dbReference type="Proteomes" id="UP000014480"/>
    </source>
</evidence>
<accession>A0A484F8L2</accession>
<proteinExistence type="predicted"/>
<evidence type="ECO:0000313" key="1">
    <source>
        <dbReference type="EMBL" id="TDZ14218.1"/>
    </source>
</evidence>
<comment type="caution">
    <text evidence="1">The sequence shown here is derived from an EMBL/GenBank/DDBJ whole genome shotgun (WGS) entry which is preliminary data.</text>
</comment>
<dbReference type="Proteomes" id="UP000014480">
    <property type="component" value="Unassembled WGS sequence"/>
</dbReference>
<name>A0A484F8L2_COLOR</name>
<reference evidence="2" key="2">
    <citation type="journal article" date="2019" name="Mol. Plant Microbe Interact.">
        <title>Genome sequence resources for four phytopathogenic fungi from the Colletotrichum orbiculare species complex.</title>
        <authorList>
            <person name="Gan P."/>
            <person name="Tsushima A."/>
            <person name="Narusaka M."/>
            <person name="Narusaka Y."/>
            <person name="Takano Y."/>
            <person name="Kubo Y."/>
            <person name="Shirasu K."/>
        </authorList>
    </citation>
    <scope>GENOME REANNOTATION</scope>
    <source>
        <strain evidence="2">104-T / ATCC 96160 / CBS 514.97 / LARS 414 / MAFF 240422</strain>
    </source>
</reference>
<dbReference type="AlphaFoldDB" id="A0A484F8L2"/>
<dbReference type="EMBL" id="AMCV02000055">
    <property type="protein sequence ID" value="TDZ14218.1"/>
    <property type="molecule type" value="Genomic_DNA"/>
</dbReference>